<comment type="caution">
    <text evidence="2">The sequence shown here is derived from an EMBL/GenBank/DDBJ whole genome shotgun (WGS) entry which is preliminary data.</text>
</comment>
<dbReference type="InterPro" id="IPR052929">
    <property type="entry name" value="RNase_H-like_EbsB-rel"/>
</dbReference>
<dbReference type="Proteomes" id="UP001231189">
    <property type="component" value="Unassembled WGS sequence"/>
</dbReference>
<dbReference type="GO" id="GO:0003676">
    <property type="term" value="F:nucleic acid binding"/>
    <property type="evidence" value="ECO:0007669"/>
    <property type="project" value="InterPro"/>
</dbReference>
<evidence type="ECO:0000313" key="3">
    <source>
        <dbReference type="Proteomes" id="UP001231189"/>
    </source>
</evidence>
<evidence type="ECO:0000259" key="1">
    <source>
        <dbReference type="Pfam" id="PF13456"/>
    </source>
</evidence>
<dbReference type="SUPFAM" id="SSF53098">
    <property type="entry name" value="Ribonuclease H-like"/>
    <property type="match status" value="1"/>
</dbReference>
<dbReference type="InterPro" id="IPR036397">
    <property type="entry name" value="RNaseH_sf"/>
</dbReference>
<dbReference type="GO" id="GO:0004523">
    <property type="term" value="F:RNA-DNA hybrid ribonuclease activity"/>
    <property type="evidence" value="ECO:0007669"/>
    <property type="project" value="InterPro"/>
</dbReference>
<reference evidence="2" key="1">
    <citation type="submission" date="2023-07" db="EMBL/GenBank/DDBJ databases">
        <title>A chromosome-level genome assembly of Lolium multiflorum.</title>
        <authorList>
            <person name="Chen Y."/>
            <person name="Copetti D."/>
            <person name="Kolliker R."/>
            <person name="Studer B."/>
        </authorList>
    </citation>
    <scope>NUCLEOTIDE SEQUENCE</scope>
    <source>
        <strain evidence="2">02402/16</strain>
        <tissue evidence="2">Leaf</tissue>
    </source>
</reference>
<dbReference type="PANTHER" id="PTHR47074">
    <property type="entry name" value="BNAC02G40300D PROTEIN"/>
    <property type="match status" value="1"/>
</dbReference>
<protein>
    <recommendedName>
        <fullName evidence="1">RNase H type-1 domain-containing protein</fullName>
    </recommendedName>
</protein>
<dbReference type="Gene3D" id="3.60.10.10">
    <property type="entry name" value="Endonuclease/exonuclease/phosphatase"/>
    <property type="match status" value="1"/>
</dbReference>
<evidence type="ECO:0000313" key="2">
    <source>
        <dbReference type="EMBL" id="KAK1685511.1"/>
    </source>
</evidence>
<keyword evidence="3" id="KW-1185">Reference proteome</keyword>
<name>A0AAD8TPT9_LOLMU</name>
<dbReference type="InterPro" id="IPR012337">
    <property type="entry name" value="RNaseH-like_sf"/>
</dbReference>
<dbReference type="EMBL" id="JAUUTY010000002">
    <property type="protein sequence ID" value="KAK1685511.1"/>
    <property type="molecule type" value="Genomic_DNA"/>
</dbReference>
<dbReference type="InterPro" id="IPR044730">
    <property type="entry name" value="RNase_H-like_dom_plant"/>
</dbReference>
<feature type="domain" description="RNase H type-1" evidence="1">
    <location>
        <begin position="339"/>
        <end position="460"/>
    </location>
</feature>
<gene>
    <name evidence="2" type="ORF">QYE76_046359</name>
</gene>
<dbReference type="AlphaFoldDB" id="A0AAD8TPT9"/>
<dbReference type="PANTHER" id="PTHR47074:SF11">
    <property type="entry name" value="REVERSE TRANSCRIPTASE-LIKE PROTEIN"/>
    <property type="match status" value="1"/>
</dbReference>
<proteinExistence type="predicted"/>
<dbReference type="InterPro" id="IPR002156">
    <property type="entry name" value="RNaseH_domain"/>
</dbReference>
<dbReference type="InterPro" id="IPR036691">
    <property type="entry name" value="Endo/exonu/phosph_ase_sf"/>
</dbReference>
<accession>A0AAD8TPT9</accession>
<organism evidence="2 3">
    <name type="scientific">Lolium multiflorum</name>
    <name type="common">Italian ryegrass</name>
    <name type="synonym">Lolium perenne subsp. multiflorum</name>
    <dbReference type="NCBI Taxonomy" id="4521"/>
    <lineage>
        <taxon>Eukaryota</taxon>
        <taxon>Viridiplantae</taxon>
        <taxon>Streptophyta</taxon>
        <taxon>Embryophyta</taxon>
        <taxon>Tracheophyta</taxon>
        <taxon>Spermatophyta</taxon>
        <taxon>Magnoliopsida</taxon>
        <taxon>Liliopsida</taxon>
        <taxon>Poales</taxon>
        <taxon>Poaceae</taxon>
        <taxon>BOP clade</taxon>
        <taxon>Pooideae</taxon>
        <taxon>Poodae</taxon>
        <taxon>Poeae</taxon>
        <taxon>Poeae Chloroplast Group 2 (Poeae type)</taxon>
        <taxon>Loliodinae</taxon>
        <taxon>Loliinae</taxon>
        <taxon>Lolium</taxon>
    </lineage>
</organism>
<dbReference type="SUPFAM" id="SSF56219">
    <property type="entry name" value="DNase I-like"/>
    <property type="match status" value="1"/>
</dbReference>
<sequence length="491" mass="55116">MRAFRECTEECGLLDAGWTGLPYTWDNRQQDQADVKARLDRAFGNEELFIQFTVPRVRHILMVESDHCLLSMRMHRKDEPRRAQMGKGFRYENAWQTIGDYDKKIAELWTEKCQTGGLAASRQLVNREKSSIFFSPGIPVDMRVAVKAELDIQVEDFSEKYLGLPTAVGKLTSESFEYIADRMRSKLNGRSERSLSYAGKEVLCGRYYPNDEFMTAGVPRTASKTWRAIIAGREALNRAAKDAFNLKLPRLHPVTWAEDILCESSFDSLDRNMTISIMAAIWDSRNKWSHDDSGYNPVKAVDNIAETLAFMDGLKKKKYATTRPHFTWHGPPPGIIKVNSDGAIRSDAGIASTGGVARDTEGFKSAWCRLYQGITDPLIIEALALRDAVVAARSQGFDKIIAETDSAELVRLWMERGNHRAVIAPIISEISDISLEFSSFEILFARRSANVVAHECARYACAHGASAVWRNDSPEFLSTSLMADCNSGLLE</sequence>
<dbReference type="CDD" id="cd06222">
    <property type="entry name" value="RNase_H_like"/>
    <property type="match status" value="1"/>
</dbReference>
<dbReference type="Gene3D" id="3.30.420.10">
    <property type="entry name" value="Ribonuclease H-like superfamily/Ribonuclease H"/>
    <property type="match status" value="1"/>
</dbReference>
<dbReference type="Pfam" id="PF13456">
    <property type="entry name" value="RVT_3"/>
    <property type="match status" value="1"/>
</dbReference>